<dbReference type="InterPro" id="IPR000573">
    <property type="entry name" value="AconitaseA/IPMdHydase_ssu_swvl"/>
</dbReference>
<dbReference type="InterPro" id="IPR015928">
    <property type="entry name" value="Aconitase/3IPM_dehydase_swvl"/>
</dbReference>
<feature type="domain" description="Aconitase A/isopropylmalate dehydratase small subunit swivel" evidence="11">
    <location>
        <begin position="1"/>
        <end position="120"/>
    </location>
</feature>
<dbReference type="EMBL" id="JACHOO010000003">
    <property type="protein sequence ID" value="MBB5752553.1"/>
    <property type="molecule type" value="Genomic_DNA"/>
</dbReference>
<evidence type="ECO:0000256" key="2">
    <source>
        <dbReference type="ARBA" id="ARBA00002695"/>
    </source>
</evidence>
<dbReference type="NCBIfam" id="NF002458">
    <property type="entry name" value="PRK01641.1"/>
    <property type="match status" value="1"/>
</dbReference>
<evidence type="ECO:0000256" key="5">
    <source>
        <dbReference type="ARBA" id="ARBA00011271"/>
    </source>
</evidence>
<dbReference type="GO" id="GO:0009098">
    <property type="term" value="P:L-leucine biosynthetic process"/>
    <property type="evidence" value="ECO:0007669"/>
    <property type="project" value="UniProtKB-UniRule"/>
</dbReference>
<evidence type="ECO:0000256" key="10">
    <source>
        <dbReference type="HAMAP-Rule" id="MF_01031"/>
    </source>
</evidence>
<comment type="function">
    <text evidence="2 10">Catalyzes the isomerization between 2-isopropylmalate and 3-isopropylmalate, via the formation of 2-isopropylmaleate.</text>
</comment>
<evidence type="ECO:0000256" key="8">
    <source>
        <dbReference type="ARBA" id="ARBA00023239"/>
    </source>
</evidence>
<name>A0A7W9CVU4_9HYPH</name>
<evidence type="ECO:0000313" key="13">
    <source>
        <dbReference type="Proteomes" id="UP000523821"/>
    </source>
</evidence>
<dbReference type="Proteomes" id="UP000523821">
    <property type="component" value="Unassembled WGS sequence"/>
</dbReference>
<dbReference type="GO" id="GO:0009316">
    <property type="term" value="C:3-isopropylmalate dehydratase complex"/>
    <property type="evidence" value="ECO:0007669"/>
    <property type="project" value="InterPro"/>
</dbReference>
<evidence type="ECO:0000256" key="9">
    <source>
        <dbReference type="ARBA" id="ARBA00023304"/>
    </source>
</evidence>
<keyword evidence="8 10" id="KW-0456">Lyase</keyword>
<dbReference type="SUPFAM" id="SSF52016">
    <property type="entry name" value="LeuD/IlvD-like"/>
    <property type="match status" value="1"/>
</dbReference>
<dbReference type="NCBIfam" id="TIGR00171">
    <property type="entry name" value="leuD"/>
    <property type="match status" value="1"/>
</dbReference>
<dbReference type="InterPro" id="IPR004431">
    <property type="entry name" value="3-IsopropMal_deHydase_ssu"/>
</dbReference>
<comment type="caution">
    <text evidence="12">The sequence shown here is derived from an EMBL/GenBank/DDBJ whole genome shotgun (WGS) entry which is preliminary data.</text>
</comment>
<evidence type="ECO:0000256" key="6">
    <source>
        <dbReference type="ARBA" id="ARBA00022430"/>
    </source>
</evidence>
<dbReference type="UniPathway" id="UPA00048">
    <property type="reaction ID" value="UER00071"/>
</dbReference>
<evidence type="ECO:0000256" key="4">
    <source>
        <dbReference type="ARBA" id="ARBA00009845"/>
    </source>
</evidence>
<dbReference type="Gene3D" id="3.20.19.10">
    <property type="entry name" value="Aconitase, domain 4"/>
    <property type="match status" value="1"/>
</dbReference>
<dbReference type="PANTHER" id="PTHR43345">
    <property type="entry name" value="3-ISOPROPYLMALATE DEHYDRATASE SMALL SUBUNIT 2-RELATED-RELATED"/>
    <property type="match status" value="1"/>
</dbReference>
<keyword evidence="6 10" id="KW-0432">Leucine biosynthesis</keyword>
<keyword evidence="13" id="KW-1185">Reference proteome</keyword>
<dbReference type="EC" id="4.2.1.33" evidence="10"/>
<evidence type="ECO:0000313" key="12">
    <source>
        <dbReference type="EMBL" id="MBB5752553.1"/>
    </source>
</evidence>
<dbReference type="InterPro" id="IPR050075">
    <property type="entry name" value="LeuD"/>
</dbReference>
<evidence type="ECO:0000256" key="1">
    <source>
        <dbReference type="ARBA" id="ARBA00000491"/>
    </source>
</evidence>
<comment type="similarity">
    <text evidence="4 10">Belongs to the LeuD family. LeuD type 1 subfamily.</text>
</comment>
<comment type="pathway">
    <text evidence="3 10">Amino-acid biosynthesis; L-leucine biosynthesis; L-leucine from 3-methyl-2-oxobutanoate: step 2/4.</text>
</comment>
<protein>
    <recommendedName>
        <fullName evidence="10">3-isopropylmalate dehydratase small subunit</fullName>
        <ecNumber evidence="10">4.2.1.33</ecNumber>
    </recommendedName>
    <alternativeName>
        <fullName evidence="10">Alpha-IPM isomerase</fullName>
        <shortName evidence="10">IPMI</shortName>
    </alternativeName>
    <alternativeName>
        <fullName evidence="10">Isopropylmalate isomerase</fullName>
    </alternativeName>
</protein>
<dbReference type="GO" id="GO:0003861">
    <property type="term" value="F:3-isopropylmalate dehydratase activity"/>
    <property type="evidence" value="ECO:0007669"/>
    <property type="project" value="UniProtKB-UniRule"/>
</dbReference>
<reference evidence="12 13" key="1">
    <citation type="submission" date="2020-08" db="EMBL/GenBank/DDBJ databases">
        <title>Genomic Encyclopedia of Type Strains, Phase IV (KMG-IV): sequencing the most valuable type-strain genomes for metagenomic binning, comparative biology and taxonomic classification.</title>
        <authorList>
            <person name="Goeker M."/>
        </authorList>
    </citation>
    <scope>NUCLEOTIDE SEQUENCE [LARGE SCALE GENOMIC DNA]</scope>
    <source>
        <strain evidence="12 13">DSM 16268</strain>
    </source>
</reference>
<dbReference type="CDD" id="cd01577">
    <property type="entry name" value="IPMI_Swivel"/>
    <property type="match status" value="1"/>
</dbReference>
<gene>
    <name evidence="10" type="primary">leuD</name>
    <name evidence="12" type="ORF">GGQ63_001607</name>
</gene>
<keyword evidence="7 10" id="KW-0028">Amino-acid biosynthesis</keyword>
<proteinExistence type="inferred from homology"/>
<dbReference type="InterPro" id="IPR033940">
    <property type="entry name" value="IPMI_Swivel"/>
</dbReference>
<comment type="catalytic activity">
    <reaction evidence="1 10">
        <text>(2R,3S)-3-isopropylmalate = (2S)-2-isopropylmalate</text>
        <dbReference type="Rhea" id="RHEA:32287"/>
        <dbReference type="ChEBI" id="CHEBI:1178"/>
        <dbReference type="ChEBI" id="CHEBI:35121"/>
        <dbReference type="EC" id="4.2.1.33"/>
    </reaction>
</comment>
<organism evidence="12 13">
    <name type="scientific">Prosthecomicrobium pneumaticum</name>
    <dbReference type="NCBI Taxonomy" id="81895"/>
    <lineage>
        <taxon>Bacteria</taxon>
        <taxon>Pseudomonadati</taxon>
        <taxon>Pseudomonadota</taxon>
        <taxon>Alphaproteobacteria</taxon>
        <taxon>Hyphomicrobiales</taxon>
        <taxon>Kaistiaceae</taxon>
        <taxon>Prosthecomicrobium</taxon>
    </lineage>
</organism>
<dbReference type="HAMAP" id="MF_01031">
    <property type="entry name" value="LeuD_type1"/>
    <property type="match status" value="1"/>
</dbReference>
<dbReference type="Pfam" id="PF00694">
    <property type="entry name" value="Aconitase_C"/>
    <property type="match status" value="1"/>
</dbReference>
<dbReference type="PANTHER" id="PTHR43345:SF5">
    <property type="entry name" value="3-ISOPROPYLMALATE DEHYDRATASE SMALL SUBUNIT"/>
    <property type="match status" value="1"/>
</dbReference>
<evidence type="ECO:0000256" key="7">
    <source>
        <dbReference type="ARBA" id="ARBA00022605"/>
    </source>
</evidence>
<evidence type="ECO:0000259" key="11">
    <source>
        <dbReference type="Pfam" id="PF00694"/>
    </source>
</evidence>
<evidence type="ECO:0000256" key="3">
    <source>
        <dbReference type="ARBA" id="ARBA00004729"/>
    </source>
</evidence>
<accession>A0A7W9CVU4</accession>
<sequence length="226" mass="24718">MQPFRSVTSVAAPLPEADLDTDIIFPARFLLLLDREGLGRHLFHERRHKADAPPFVLDRPPFDRARILVTGRNFGGGSSREQAVWALADFGIRVVLAESFGEIFHANCFRNGVLPIVLPAEDQARAMAAAGTGAPMTVDLESETIALPDGAILRFAIDPYRRRALLAGLDEIGAILADDAAAIDAFEARQRRTAPWLHLARDRLAFFDDLNRAPDGAEPESRAEAG</sequence>
<keyword evidence="9 10" id="KW-0100">Branched-chain amino acid biosynthesis</keyword>
<dbReference type="AlphaFoldDB" id="A0A7W9CVU4"/>
<comment type="subunit">
    <text evidence="5 10">Heterodimer of LeuC and LeuD.</text>
</comment>